<feature type="signal peptide" evidence="2">
    <location>
        <begin position="1"/>
        <end position="18"/>
    </location>
</feature>
<name>A0A2P6MMG8_9EUKA</name>
<feature type="compositionally biased region" description="Polar residues" evidence="1">
    <location>
        <begin position="232"/>
        <end position="245"/>
    </location>
</feature>
<evidence type="ECO:0000256" key="2">
    <source>
        <dbReference type="SAM" id="SignalP"/>
    </source>
</evidence>
<sequence>GWVLRILGLAHLLTIVLLREYRRVLDLIAVRVAKRLRTLIYSIESYSTMRRSLDIPNAIILSMQRDFSSPPPDSNHPYLPPHHPKLPRPAPSCPDLYRPRPSPHNPSPYRVTHNKKGLFEAPLQEERSWATPPSLASASILYPNVMPRSFKRKGRKSSTPPAKVARTPQSSERSNLKQVEEGSPSVPSSPTLESADREVASPIGGGEDDEREDNFNQPEAEENNHPPGRNRQLFNMINSLQAMVD</sequence>
<gene>
    <name evidence="3" type="ORF">PROFUN_17126</name>
</gene>
<dbReference type="Proteomes" id="UP000241769">
    <property type="component" value="Unassembled WGS sequence"/>
</dbReference>
<feature type="non-terminal residue" evidence="3">
    <location>
        <position position="1"/>
    </location>
</feature>
<reference evidence="3 4" key="1">
    <citation type="journal article" date="2018" name="Genome Biol. Evol.">
        <title>Multiple Roots of Fruiting Body Formation in Amoebozoa.</title>
        <authorList>
            <person name="Hillmann F."/>
            <person name="Forbes G."/>
            <person name="Novohradska S."/>
            <person name="Ferling I."/>
            <person name="Riege K."/>
            <person name="Groth M."/>
            <person name="Westermann M."/>
            <person name="Marz M."/>
            <person name="Spaller T."/>
            <person name="Winckler T."/>
            <person name="Schaap P."/>
            <person name="Glockner G."/>
        </authorList>
    </citation>
    <scope>NUCLEOTIDE SEQUENCE [LARGE SCALE GENOMIC DNA]</scope>
    <source>
        <strain evidence="3 4">Jena</strain>
    </source>
</reference>
<dbReference type="InParanoid" id="A0A2P6MMG8"/>
<keyword evidence="4" id="KW-1185">Reference proteome</keyword>
<evidence type="ECO:0000313" key="3">
    <source>
        <dbReference type="EMBL" id="PRP72895.1"/>
    </source>
</evidence>
<feature type="compositionally biased region" description="Pro residues" evidence="1">
    <location>
        <begin position="69"/>
        <end position="92"/>
    </location>
</feature>
<feature type="region of interest" description="Disordered" evidence="1">
    <location>
        <begin position="66"/>
        <end position="113"/>
    </location>
</feature>
<proteinExistence type="predicted"/>
<feature type="chain" id="PRO_5015182968" evidence="2">
    <location>
        <begin position="19"/>
        <end position="245"/>
    </location>
</feature>
<evidence type="ECO:0000313" key="4">
    <source>
        <dbReference type="Proteomes" id="UP000241769"/>
    </source>
</evidence>
<feature type="region of interest" description="Disordered" evidence="1">
    <location>
        <begin position="149"/>
        <end position="245"/>
    </location>
</feature>
<accession>A0A2P6MMG8</accession>
<protein>
    <submittedName>
        <fullName evidence="3">Uncharacterized protein</fullName>
    </submittedName>
</protein>
<dbReference type="EMBL" id="MDYQ01000762">
    <property type="protein sequence ID" value="PRP72895.1"/>
    <property type="molecule type" value="Genomic_DNA"/>
</dbReference>
<comment type="caution">
    <text evidence="3">The sequence shown here is derived from an EMBL/GenBank/DDBJ whole genome shotgun (WGS) entry which is preliminary data.</text>
</comment>
<dbReference type="AlphaFoldDB" id="A0A2P6MMG8"/>
<keyword evidence="2" id="KW-0732">Signal</keyword>
<organism evidence="3 4">
    <name type="scientific">Planoprotostelium fungivorum</name>
    <dbReference type="NCBI Taxonomy" id="1890364"/>
    <lineage>
        <taxon>Eukaryota</taxon>
        <taxon>Amoebozoa</taxon>
        <taxon>Evosea</taxon>
        <taxon>Variosea</taxon>
        <taxon>Cavosteliida</taxon>
        <taxon>Cavosteliaceae</taxon>
        <taxon>Planoprotostelium</taxon>
    </lineage>
</organism>
<evidence type="ECO:0000256" key="1">
    <source>
        <dbReference type="SAM" id="MobiDB-lite"/>
    </source>
</evidence>